<dbReference type="InterPro" id="IPR050845">
    <property type="entry name" value="Cu-binding_ET"/>
</dbReference>
<evidence type="ECO:0000256" key="3">
    <source>
        <dbReference type="SAM" id="MobiDB-lite"/>
    </source>
</evidence>
<accession>A0A1F7J611</accession>
<feature type="domain" description="EfeO-type cupredoxin-like" evidence="5">
    <location>
        <begin position="59"/>
        <end position="153"/>
    </location>
</feature>
<feature type="chain" id="PRO_5009529403" description="EfeO-type cupredoxin-like domain-containing protein" evidence="4">
    <location>
        <begin position="21"/>
        <end position="154"/>
    </location>
</feature>
<evidence type="ECO:0000313" key="6">
    <source>
        <dbReference type="EMBL" id="OGK51045.1"/>
    </source>
</evidence>
<dbReference type="SUPFAM" id="SSF49503">
    <property type="entry name" value="Cupredoxins"/>
    <property type="match status" value="1"/>
</dbReference>
<protein>
    <recommendedName>
        <fullName evidence="5">EfeO-type cupredoxin-like domain-containing protein</fullName>
    </recommendedName>
</protein>
<dbReference type="InterPro" id="IPR033138">
    <property type="entry name" value="Cu_oxidase_CS"/>
</dbReference>
<feature type="region of interest" description="Disordered" evidence="3">
    <location>
        <begin position="27"/>
        <end position="65"/>
    </location>
</feature>
<evidence type="ECO:0000313" key="7">
    <source>
        <dbReference type="Proteomes" id="UP000178558"/>
    </source>
</evidence>
<dbReference type="Proteomes" id="UP000178558">
    <property type="component" value="Unassembled WGS sequence"/>
</dbReference>
<name>A0A1F7J611_9BACT</name>
<reference evidence="6 7" key="1">
    <citation type="journal article" date="2016" name="Nat. Commun.">
        <title>Thousands of microbial genomes shed light on interconnected biogeochemical processes in an aquifer system.</title>
        <authorList>
            <person name="Anantharaman K."/>
            <person name="Brown C.T."/>
            <person name="Hug L.A."/>
            <person name="Sharon I."/>
            <person name="Castelle C.J."/>
            <person name="Probst A.J."/>
            <person name="Thomas B.C."/>
            <person name="Singh A."/>
            <person name="Wilkins M.J."/>
            <person name="Karaoz U."/>
            <person name="Brodie E.L."/>
            <person name="Williams K.H."/>
            <person name="Hubbard S.S."/>
            <person name="Banfield J.F."/>
        </authorList>
    </citation>
    <scope>NUCLEOTIDE SEQUENCE [LARGE SCALE GENOMIC DNA]</scope>
</reference>
<evidence type="ECO:0000256" key="1">
    <source>
        <dbReference type="ARBA" id="ARBA00022723"/>
    </source>
</evidence>
<dbReference type="GO" id="GO:0046872">
    <property type="term" value="F:metal ion binding"/>
    <property type="evidence" value="ECO:0007669"/>
    <property type="project" value="UniProtKB-KW"/>
</dbReference>
<keyword evidence="1" id="KW-0479">Metal-binding</keyword>
<evidence type="ECO:0000256" key="2">
    <source>
        <dbReference type="ARBA" id="ARBA00023008"/>
    </source>
</evidence>
<evidence type="ECO:0000256" key="4">
    <source>
        <dbReference type="SAM" id="SignalP"/>
    </source>
</evidence>
<feature type="signal peptide" evidence="4">
    <location>
        <begin position="1"/>
        <end position="20"/>
    </location>
</feature>
<organism evidence="6 7">
    <name type="scientific">Candidatus Roizmanbacteria bacterium RIFCSPLOWO2_01_FULL_40_42</name>
    <dbReference type="NCBI Taxonomy" id="1802066"/>
    <lineage>
        <taxon>Bacteria</taxon>
        <taxon>Candidatus Roizmaniibacteriota</taxon>
    </lineage>
</organism>
<dbReference type="PROSITE" id="PS00079">
    <property type="entry name" value="MULTICOPPER_OXIDASE1"/>
    <property type="match status" value="1"/>
</dbReference>
<feature type="compositionally biased region" description="Low complexity" evidence="3">
    <location>
        <begin position="46"/>
        <end position="56"/>
    </location>
</feature>
<dbReference type="InterPro" id="IPR008972">
    <property type="entry name" value="Cupredoxin"/>
</dbReference>
<gene>
    <name evidence="6" type="ORF">A3B50_02675</name>
</gene>
<keyword evidence="2" id="KW-0186">Copper</keyword>
<dbReference type="PANTHER" id="PTHR38439:SF3">
    <property type="entry name" value="COPPER-RESISTANT CUPROPROTEIN COPI"/>
    <property type="match status" value="1"/>
</dbReference>
<dbReference type="Gene3D" id="2.60.40.420">
    <property type="entry name" value="Cupredoxins - blue copper proteins"/>
    <property type="match status" value="1"/>
</dbReference>
<evidence type="ECO:0000259" key="5">
    <source>
        <dbReference type="Pfam" id="PF13473"/>
    </source>
</evidence>
<dbReference type="AlphaFoldDB" id="A0A1F7J611"/>
<proteinExistence type="predicted"/>
<dbReference type="EMBL" id="MGAQ01000006">
    <property type="protein sequence ID" value="OGK51045.1"/>
    <property type="molecule type" value="Genomic_DNA"/>
</dbReference>
<comment type="caution">
    <text evidence="6">The sequence shown here is derived from an EMBL/GenBank/DDBJ whole genome shotgun (WGS) entry which is preliminary data.</text>
</comment>
<dbReference type="Pfam" id="PF13473">
    <property type="entry name" value="Cupredoxin_1"/>
    <property type="match status" value="1"/>
</dbReference>
<dbReference type="InterPro" id="IPR028096">
    <property type="entry name" value="EfeO_Cupredoxin"/>
</dbReference>
<dbReference type="PANTHER" id="PTHR38439">
    <property type="entry name" value="AURACYANIN-B"/>
    <property type="match status" value="1"/>
</dbReference>
<sequence>MKNFAIVAIVLLLVGGVLFAVTSNKQPAPNEQMTDQKAPAMEEKTASPTATSVSPTGEAKDESNVKTVTVEGKPFSLTPSQIKVKQGDTVRIVFKNTGGIHDWVLDEFDARTKQLSAGESETIEFVADKKGSFEYYCSVGNHRQMGMKGTLVVE</sequence>
<keyword evidence="4" id="KW-0732">Signal</keyword>